<dbReference type="OrthoDB" id="6636820at2"/>
<feature type="signal peptide" evidence="2">
    <location>
        <begin position="1"/>
        <end position="27"/>
    </location>
</feature>
<reference evidence="4 6" key="3">
    <citation type="submission" date="2019-03" db="EMBL/GenBank/DDBJ databases">
        <authorList>
            <consortium name="Pathogen Informatics"/>
        </authorList>
    </citation>
    <scope>NUCLEOTIDE SEQUENCE [LARGE SCALE GENOMIC DNA]</scope>
    <source>
        <strain evidence="4 6">NCTC12282</strain>
    </source>
</reference>
<reference evidence="5" key="2">
    <citation type="submission" date="2017-09" db="EMBL/GenBank/DDBJ databases">
        <title>FDA dAtabase for Regulatory Grade micrObial Sequences (FDA-ARGOS): Supporting development and validation of Infectious Disease Dx tests.</title>
        <authorList>
            <person name="Minogue T."/>
            <person name="Wolcott M."/>
            <person name="Wasieloski L."/>
            <person name="Aguilar W."/>
            <person name="Moore D."/>
            <person name="Tallon L."/>
            <person name="Sadzewicz L."/>
            <person name="Ott S."/>
            <person name="Zhao X."/>
            <person name="Nagaraj S."/>
            <person name="Vavikolanu K."/>
            <person name="Aluvathingal J."/>
            <person name="Nadendla S."/>
            <person name="Sichtig H."/>
        </authorList>
    </citation>
    <scope>NUCLEOTIDE SEQUENCE [LARGE SCALE GENOMIC DNA]</scope>
    <source>
        <strain evidence="5">FDAARGOS_387</strain>
    </source>
</reference>
<proteinExistence type="predicted"/>
<dbReference type="EMBL" id="CAADJA010000002">
    <property type="protein sequence ID" value="VFS49247.1"/>
    <property type="molecule type" value="Genomic_DNA"/>
</dbReference>
<evidence type="ECO:0000256" key="1">
    <source>
        <dbReference type="SAM" id="MobiDB-lite"/>
    </source>
</evidence>
<dbReference type="AlphaFoldDB" id="A0A2C6C1H6"/>
<feature type="chain" id="PRO_5036036564" description="Cyanovirin-N domain-containing protein" evidence="2">
    <location>
        <begin position="28"/>
        <end position="120"/>
    </location>
</feature>
<protein>
    <recommendedName>
        <fullName evidence="7">Cyanovirin-N domain-containing protein</fullName>
    </recommendedName>
</protein>
<dbReference type="EMBL" id="PDDX01000001">
    <property type="protein sequence ID" value="PHI30200.1"/>
    <property type="molecule type" value="Genomic_DNA"/>
</dbReference>
<accession>A0A2C6C1H6</accession>
<keyword evidence="2" id="KW-0732">Signal</keyword>
<name>A0A2C6C1H6_9GAMM</name>
<evidence type="ECO:0000313" key="3">
    <source>
        <dbReference type="EMBL" id="PHI30200.1"/>
    </source>
</evidence>
<sequence length="120" mass="13203">MSMKRTVLASVVTLGLALTFGLTSSLAESYQVCAEKYTDVSGNRSVSLTDCEGNNYRVRSGTVRSGSDRYHSGRGSRGQISQDGASYTREKWCDDSGCYRINNQRDMCVLEVTGELVDCY</sequence>
<evidence type="ECO:0000313" key="5">
    <source>
        <dbReference type="Proteomes" id="UP000224974"/>
    </source>
</evidence>
<feature type="region of interest" description="Disordered" evidence="1">
    <location>
        <begin position="62"/>
        <end position="85"/>
    </location>
</feature>
<evidence type="ECO:0000256" key="2">
    <source>
        <dbReference type="SAM" id="SignalP"/>
    </source>
</evidence>
<organism evidence="3 5">
    <name type="scientific">Budvicia aquatica</name>
    <dbReference type="NCBI Taxonomy" id="82979"/>
    <lineage>
        <taxon>Bacteria</taxon>
        <taxon>Pseudomonadati</taxon>
        <taxon>Pseudomonadota</taxon>
        <taxon>Gammaproteobacteria</taxon>
        <taxon>Enterobacterales</taxon>
        <taxon>Budviciaceae</taxon>
        <taxon>Budvicia</taxon>
    </lineage>
</organism>
<dbReference type="Proteomes" id="UP000224974">
    <property type="component" value="Unassembled WGS sequence"/>
</dbReference>
<evidence type="ECO:0008006" key="7">
    <source>
        <dbReference type="Google" id="ProtNLM"/>
    </source>
</evidence>
<gene>
    <name evidence="3" type="ORF">CRN84_13050</name>
    <name evidence="4" type="ORF">NCTC12282_03711</name>
</gene>
<evidence type="ECO:0000313" key="6">
    <source>
        <dbReference type="Proteomes" id="UP000373449"/>
    </source>
</evidence>
<dbReference type="RefSeq" id="WP_029093967.1">
    <property type="nucleotide sequence ID" value="NZ_BRLG01000025.1"/>
</dbReference>
<evidence type="ECO:0000313" key="4">
    <source>
        <dbReference type="EMBL" id="VFS49247.1"/>
    </source>
</evidence>
<keyword evidence="5" id="KW-1185">Reference proteome</keyword>
<reference evidence="3" key="1">
    <citation type="submission" date="2017-09" db="EMBL/GenBank/DDBJ databases">
        <title>FDA dAtabase for Regulatory Grade micrObial Sequences (FDA-ARGOS): Supporting development and validation of Infectious Disease Dx tests.</title>
        <authorList>
            <person name="Minogue T."/>
            <person name="Wolcott M."/>
            <person name="Wasieloski L."/>
            <person name="Aguilar W."/>
            <person name="Moore D."/>
            <person name="Tallon L.J."/>
            <person name="Sadzewicz L."/>
            <person name="Ott S."/>
            <person name="Zhao X."/>
            <person name="Nagaraj S."/>
            <person name="Vavikolanu K."/>
            <person name="Aluvathingal J."/>
            <person name="Nadendla S."/>
            <person name="Sichtig H."/>
        </authorList>
    </citation>
    <scope>NUCLEOTIDE SEQUENCE</scope>
    <source>
        <strain evidence="3">FDAARGOS_387</strain>
    </source>
</reference>
<dbReference type="Proteomes" id="UP000373449">
    <property type="component" value="Unassembled WGS sequence"/>
</dbReference>